<feature type="region of interest" description="Disordered" evidence="1">
    <location>
        <begin position="867"/>
        <end position="889"/>
    </location>
</feature>
<accession>L5LAI0</accession>
<dbReference type="PANTHER" id="PTHR46785:SF1">
    <property type="entry name" value="VON WILLEBRAND FACTOR A DOMAIN-CONTAINING PROTEIN 3B"/>
    <property type="match status" value="1"/>
</dbReference>
<proteinExistence type="predicted"/>
<dbReference type="SUPFAM" id="SSF53300">
    <property type="entry name" value="vWA-like"/>
    <property type="match status" value="1"/>
</dbReference>
<feature type="region of interest" description="Disordered" evidence="1">
    <location>
        <begin position="73"/>
        <end position="102"/>
    </location>
</feature>
<sequence length="1159" mass="130801">MHEDSCKNGPSFPWLPAPPLLRLEPLSTFPRCPEAQSSWGSAERKRPAMPPATQHLCMQINTPSLRGPCALDPNTEMEISSSSSTIAEQQLRRQEGQSNTNTDVAKQSLISSEEWLQLHGLKSNKLTLKQILSQIGFPHCEAYVTSLGRFVASRYADGLFPRVYRAEDGTAYNLTAKSELICQFVEHLKQAVESYEQRINWLTSRSRQVFGVILEQCIAIVLDLGDMRKEELSLCQDALTMVLEEQVALIAKFNIIRASREPVKWQENAAPAMEQSIAAAISWVEKLTFEQALSQASRLDALQEAGKDRTIESVYYFVVGDIPEESKQLLLQRVLEMPCPVCTVSFNARGEGTVAFLKDLSAKAHGRFHAFAERTEYVGFPASSLKDGDSVVTSNSRKLKGKPPPGAGVREDVFLIWREMEEACSTLAQIQRLVAEPSKSDMATTESESGTTSVGSEPNPEDMWDSKKWLQKYGLKAQKLSFYDVLADCSFRHADGVVDIKAKPENESIQTSAETNRKTVHAKYCSRFVHAPWKDGSLVHVCVTKEKCTWYTERIHAVLAQIRRRIEWLQAGSRILFGKVYKDCVYILIDTSHSMKGKLDLVKDKIIQFMQEQLKFKRKFNFVQFDAHAVAWRERLVDINEDNLQGARSWVRNMKVGSSTNTLHALQVAFADKETQAIYLLTDGRPDQPPEMVIDQVKVFQKIPIYTISFNYNDKMANDFLKELASLTGGEFHSYQLGPKDACPPKAEQNEDLTLLIKEMEQGRSDLEKMQNLYSESLIMDWWYNGEKEGDRHHVGMDGAKREGMLNLLEQEMVLETFLSVAAVFRALEVCPGKYGGISGSLLAPEATKTSLLRSQMCTLKSVACSRKTDDLPTPSSWNPPGDRGKAERVSVSEPELSILLTNEYLDDISLERPTPEGSHPYDQEKLTIMDALSATAVPHSPTYIPILGKHVTSKVFDEKAERTKLLKCIFQGTWLVLFAALYVLMANLGQVFPLAHVCNDTNKMTLINPQGVKLNVYKQKVEQAIKSYEKRLNKIVWRALSQEEKEKLDANKPMRYLENKAALNEALERLNWPISLKELSMLENEILAGKMYIQQAMELQEAAMKEDTVSRAPAEPQKFQGNSTKKIKSKKLHHLKGQRVIARCDANGFYFPGRYFIL</sequence>
<dbReference type="PROSITE" id="PS50234">
    <property type="entry name" value="VWFA"/>
    <property type="match status" value="1"/>
</dbReference>
<dbReference type="Gene3D" id="3.40.50.410">
    <property type="entry name" value="von Willebrand factor, type A domain"/>
    <property type="match status" value="1"/>
</dbReference>
<feature type="transmembrane region" description="Helical" evidence="2">
    <location>
        <begin position="975"/>
        <end position="996"/>
    </location>
</feature>
<dbReference type="SMART" id="SM00327">
    <property type="entry name" value="VWA"/>
    <property type="match status" value="1"/>
</dbReference>
<feature type="domain" description="VWFA" evidence="3">
    <location>
        <begin position="584"/>
        <end position="760"/>
    </location>
</feature>
<dbReference type="InterPro" id="IPR002035">
    <property type="entry name" value="VWF_A"/>
</dbReference>
<dbReference type="PANTHER" id="PTHR46785">
    <property type="entry name" value="VON WILLEBRAND FACTOR A DOMAIN-CONTAINING PROTEIN 3B"/>
    <property type="match status" value="1"/>
</dbReference>
<dbReference type="Proteomes" id="UP000010556">
    <property type="component" value="Unassembled WGS sequence"/>
</dbReference>
<evidence type="ECO:0000313" key="4">
    <source>
        <dbReference type="EMBL" id="ELK23202.1"/>
    </source>
</evidence>
<dbReference type="Pfam" id="PF13768">
    <property type="entry name" value="VWA_3"/>
    <property type="match status" value="2"/>
</dbReference>
<keyword evidence="2" id="KW-1133">Transmembrane helix</keyword>
<name>L5LAI0_MYODS</name>
<evidence type="ECO:0000313" key="5">
    <source>
        <dbReference type="Proteomes" id="UP000010556"/>
    </source>
</evidence>
<feature type="region of interest" description="Disordered" evidence="1">
    <location>
        <begin position="437"/>
        <end position="461"/>
    </location>
</feature>
<dbReference type="AlphaFoldDB" id="L5LAI0"/>
<keyword evidence="2" id="KW-0472">Membrane</keyword>
<dbReference type="CDD" id="cd00198">
    <property type="entry name" value="vWFA"/>
    <property type="match status" value="1"/>
</dbReference>
<reference evidence="5" key="1">
    <citation type="journal article" date="2013" name="Science">
        <title>Comparative analysis of bat genomes provides insight into the evolution of flight and immunity.</title>
        <authorList>
            <person name="Zhang G."/>
            <person name="Cowled C."/>
            <person name="Shi Z."/>
            <person name="Huang Z."/>
            <person name="Bishop-Lilly K.A."/>
            <person name="Fang X."/>
            <person name="Wynne J.W."/>
            <person name="Xiong Z."/>
            <person name="Baker M.L."/>
            <person name="Zhao W."/>
            <person name="Tachedjian M."/>
            <person name="Zhu Y."/>
            <person name="Zhou P."/>
            <person name="Jiang X."/>
            <person name="Ng J."/>
            <person name="Yang L."/>
            <person name="Wu L."/>
            <person name="Xiao J."/>
            <person name="Feng Y."/>
            <person name="Chen Y."/>
            <person name="Sun X."/>
            <person name="Zhang Y."/>
            <person name="Marsh G.A."/>
            <person name="Crameri G."/>
            <person name="Broder C.C."/>
            <person name="Frey K.G."/>
            <person name="Wang L.F."/>
            <person name="Wang J."/>
        </authorList>
    </citation>
    <scope>NUCLEOTIDE SEQUENCE [LARGE SCALE GENOMIC DNA]</scope>
</reference>
<keyword evidence="5" id="KW-1185">Reference proteome</keyword>
<evidence type="ECO:0000256" key="1">
    <source>
        <dbReference type="SAM" id="MobiDB-lite"/>
    </source>
</evidence>
<evidence type="ECO:0000259" key="3">
    <source>
        <dbReference type="PROSITE" id="PS50234"/>
    </source>
</evidence>
<dbReference type="EMBL" id="KB113832">
    <property type="protein sequence ID" value="ELK23202.1"/>
    <property type="molecule type" value="Genomic_DNA"/>
</dbReference>
<dbReference type="InterPro" id="IPR036465">
    <property type="entry name" value="vWFA_dom_sf"/>
</dbReference>
<protein>
    <submittedName>
        <fullName evidence="4">von Willebrand factor A domain-containing protein 3B</fullName>
    </submittedName>
</protein>
<gene>
    <name evidence="4" type="ORF">MDA_GLEAN10009856</name>
</gene>
<feature type="compositionally biased region" description="Low complexity" evidence="1">
    <location>
        <begin position="444"/>
        <end position="457"/>
    </location>
</feature>
<dbReference type="eggNOG" id="ENOG502QV6D">
    <property type="taxonomic scope" value="Eukaryota"/>
</dbReference>
<keyword evidence="2" id="KW-0812">Transmembrane</keyword>
<evidence type="ECO:0000256" key="2">
    <source>
        <dbReference type="SAM" id="Phobius"/>
    </source>
</evidence>
<organism evidence="4 5">
    <name type="scientific">Myotis davidii</name>
    <name type="common">David's myotis</name>
    <dbReference type="NCBI Taxonomy" id="225400"/>
    <lineage>
        <taxon>Eukaryota</taxon>
        <taxon>Metazoa</taxon>
        <taxon>Chordata</taxon>
        <taxon>Craniata</taxon>
        <taxon>Vertebrata</taxon>
        <taxon>Euteleostomi</taxon>
        <taxon>Mammalia</taxon>
        <taxon>Eutheria</taxon>
        <taxon>Laurasiatheria</taxon>
        <taxon>Chiroptera</taxon>
        <taxon>Yangochiroptera</taxon>
        <taxon>Vespertilionidae</taxon>
        <taxon>Myotis</taxon>
    </lineage>
</organism>